<organism evidence="1 2">
    <name type="scientific">Catharanthus roseus</name>
    <name type="common">Madagascar periwinkle</name>
    <name type="synonym">Vinca rosea</name>
    <dbReference type="NCBI Taxonomy" id="4058"/>
    <lineage>
        <taxon>Eukaryota</taxon>
        <taxon>Viridiplantae</taxon>
        <taxon>Streptophyta</taxon>
        <taxon>Embryophyta</taxon>
        <taxon>Tracheophyta</taxon>
        <taxon>Spermatophyta</taxon>
        <taxon>Magnoliopsida</taxon>
        <taxon>eudicotyledons</taxon>
        <taxon>Gunneridae</taxon>
        <taxon>Pentapetalae</taxon>
        <taxon>asterids</taxon>
        <taxon>lamiids</taxon>
        <taxon>Gentianales</taxon>
        <taxon>Apocynaceae</taxon>
        <taxon>Rauvolfioideae</taxon>
        <taxon>Vinceae</taxon>
        <taxon>Catharanthinae</taxon>
        <taxon>Catharanthus</taxon>
    </lineage>
</organism>
<comment type="caution">
    <text evidence="1">The sequence shown here is derived from an EMBL/GenBank/DDBJ whole genome shotgun (WGS) entry which is preliminary data.</text>
</comment>
<evidence type="ECO:0000313" key="1">
    <source>
        <dbReference type="EMBL" id="KAI5671211.1"/>
    </source>
</evidence>
<protein>
    <submittedName>
        <fullName evidence="1">Uncharacterized protein</fullName>
    </submittedName>
</protein>
<proteinExistence type="predicted"/>
<sequence>MVFWLRSRSEGSDHLVTHRRCLNVARSTQLLLGVLSISIRHCSCWRPLSAAVEFISLPPLESPLEPETNPVIPTPSSSTPIPSSIPETPDLVSEGYDEEAEHPEAQDQAIRDYQLARDRVRRVPKEHPRYGYFYIVSYAFAVASYVEEREPLCFPEPILSPYDELDLSWRRGTHLIGSRNIGSDWA</sequence>
<dbReference type="Proteomes" id="UP001060085">
    <property type="component" value="Linkage Group LG03"/>
</dbReference>
<gene>
    <name evidence="1" type="ORF">M9H77_11575</name>
</gene>
<evidence type="ECO:0000313" key="2">
    <source>
        <dbReference type="Proteomes" id="UP001060085"/>
    </source>
</evidence>
<accession>A0ACC0BEZ7</accession>
<keyword evidence="2" id="KW-1185">Reference proteome</keyword>
<name>A0ACC0BEZ7_CATRO</name>
<reference evidence="2" key="1">
    <citation type="journal article" date="2023" name="Nat. Plants">
        <title>Single-cell RNA sequencing provides a high-resolution roadmap for understanding the multicellular compartmentation of specialized metabolism.</title>
        <authorList>
            <person name="Sun S."/>
            <person name="Shen X."/>
            <person name="Li Y."/>
            <person name="Li Y."/>
            <person name="Wang S."/>
            <person name="Li R."/>
            <person name="Zhang H."/>
            <person name="Shen G."/>
            <person name="Guo B."/>
            <person name="Wei J."/>
            <person name="Xu J."/>
            <person name="St-Pierre B."/>
            <person name="Chen S."/>
            <person name="Sun C."/>
        </authorList>
    </citation>
    <scope>NUCLEOTIDE SEQUENCE [LARGE SCALE GENOMIC DNA]</scope>
</reference>
<dbReference type="EMBL" id="CM044703">
    <property type="protein sequence ID" value="KAI5671211.1"/>
    <property type="molecule type" value="Genomic_DNA"/>
</dbReference>